<gene>
    <name evidence="1" type="ORF">DT23_09395</name>
</gene>
<proteinExistence type="predicted"/>
<protein>
    <submittedName>
        <fullName evidence="1">Uncharacterized protein</fullName>
    </submittedName>
</protein>
<evidence type="ECO:0000313" key="2">
    <source>
        <dbReference type="Proteomes" id="UP000027471"/>
    </source>
</evidence>
<organism evidence="1 2">
    <name type="scientific">Thioclava indica</name>
    <dbReference type="NCBI Taxonomy" id="1353528"/>
    <lineage>
        <taxon>Bacteria</taxon>
        <taxon>Pseudomonadati</taxon>
        <taxon>Pseudomonadota</taxon>
        <taxon>Alphaproteobacteria</taxon>
        <taxon>Rhodobacterales</taxon>
        <taxon>Paracoccaceae</taxon>
        <taxon>Thioclava</taxon>
    </lineage>
</organism>
<name>A0A074JUE2_9RHOB</name>
<keyword evidence="2" id="KW-1185">Reference proteome</keyword>
<dbReference type="STRING" id="1353528.DT23_09395"/>
<evidence type="ECO:0000313" key="1">
    <source>
        <dbReference type="EMBL" id="KEO61296.1"/>
    </source>
</evidence>
<comment type="caution">
    <text evidence="1">The sequence shown here is derived from an EMBL/GenBank/DDBJ whole genome shotgun (WGS) entry which is preliminary data.</text>
</comment>
<dbReference type="OrthoDB" id="8373799at2"/>
<dbReference type="Proteomes" id="UP000027471">
    <property type="component" value="Unassembled WGS sequence"/>
</dbReference>
<reference evidence="1 2" key="1">
    <citation type="journal article" date="2015" name="Antonie Van Leeuwenhoek">
        <title>Thioclava indica sp. nov., isolated from surface seawater of the Indian Ocean.</title>
        <authorList>
            <person name="Liu Y."/>
            <person name="Lai Q."/>
            <person name="Du J."/>
            <person name="Xu H."/>
            <person name="Jiang L."/>
            <person name="Shao Z."/>
        </authorList>
    </citation>
    <scope>NUCLEOTIDE SEQUENCE [LARGE SCALE GENOMIC DNA]</scope>
    <source>
        <strain evidence="1 2">DT23-4</strain>
    </source>
</reference>
<dbReference type="eggNOG" id="ENOG50333J4">
    <property type="taxonomic scope" value="Bacteria"/>
</dbReference>
<dbReference type="RefSeq" id="WP_038127879.1">
    <property type="nucleotide sequence ID" value="NZ_AUNB01000002.1"/>
</dbReference>
<accession>A0A074JUE2</accession>
<dbReference type="AlphaFoldDB" id="A0A074JUE2"/>
<dbReference type="EMBL" id="AUNB01000002">
    <property type="protein sequence ID" value="KEO61296.1"/>
    <property type="molecule type" value="Genomic_DNA"/>
</dbReference>
<sequence>MKLALSPRRADTPLTLSCAGETLMFNGETLDLSAIPDGASLPAEAVASDWIVGPISRNDGELSLTIALPCGANAPDETRFPQPITVIQDGPIMLPPYQLEEITA</sequence>